<reference evidence="4" key="1">
    <citation type="submission" date="2020-10" db="EMBL/GenBank/DDBJ databases">
        <authorList>
            <person name="Gilroy R."/>
        </authorList>
    </citation>
    <scope>NUCLEOTIDE SEQUENCE</scope>
    <source>
        <strain evidence="4">ChiBcec6-7307</strain>
    </source>
</reference>
<evidence type="ECO:0000313" key="5">
    <source>
        <dbReference type="Proteomes" id="UP000886889"/>
    </source>
</evidence>
<evidence type="ECO:0000259" key="3">
    <source>
        <dbReference type="Pfam" id="PF18912"/>
    </source>
</evidence>
<sequence length="246" mass="28815">MKTENMKCLRAAAEEFLELLYPRRCPICQKILDRKEKLVCEECGRKLPYIREPLCKKCGKPLTRREQEYCPDCETGRHHFTEGRSIFLYEKELRHSVHRMKFENKREYLDFYAWAMARAGKDFIDRIRPAVLMPVPMHPGKRRERGFDQSRILAEKLGKLTGISVDARSLTRNRFTLPQKDLDVQERKRNLRGAFSVKKGSLLREPVLLIDDIYTTGATMDEIARTLENEGIKRIYFLALCTGKGK</sequence>
<reference evidence="4" key="2">
    <citation type="journal article" date="2021" name="PeerJ">
        <title>Extensive microbial diversity within the chicken gut microbiome revealed by metagenomics and culture.</title>
        <authorList>
            <person name="Gilroy R."/>
            <person name="Ravi A."/>
            <person name="Getino M."/>
            <person name="Pursley I."/>
            <person name="Horton D.L."/>
            <person name="Alikhan N.F."/>
            <person name="Baker D."/>
            <person name="Gharbi K."/>
            <person name="Hall N."/>
            <person name="Watson M."/>
            <person name="Adriaenssens E.M."/>
            <person name="Foster-Nyarko E."/>
            <person name="Jarju S."/>
            <person name="Secka A."/>
            <person name="Antonio M."/>
            <person name="Oren A."/>
            <person name="Chaudhuri R.R."/>
            <person name="La Ragione R."/>
            <person name="Hildebrand F."/>
            <person name="Pallen M.J."/>
        </authorList>
    </citation>
    <scope>NUCLEOTIDE SEQUENCE</scope>
    <source>
        <strain evidence="4">ChiBcec6-7307</strain>
    </source>
</reference>
<feature type="domain" description="Phosphoribosyltransferase" evidence="2">
    <location>
        <begin position="198"/>
        <end position="243"/>
    </location>
</feature>
<dbReference type="Proteomes" id="UP000886889">
    <property type="component" value="Unassembled WGS sequence"/>
</dbReference>
<dbReference type="InterPro" id="IPR044005">
    <property type="entry name" value="DZR_2"/>
</dbReference>
<evidence type="ECO:0000256" key="1">
    <source>
        <dbReference type="ARBA" id="ARBA00008007"/>
    </source>
</evidence>
<dbReference type="SUPFAM" id="SSF53271">
    <property type="entry name" value="PRTase-like"/>
    <property type="match status" value="1"/>
</dbReference>
<dbReference type="CDD" id="cd06223">
    <property type="entry name" value="PRTases_typeI"/>
    <property type="match status" value="1"/>
</dbReference>
<proteinExistence type="inferred from homology"/>
<dbReference type="AlphaFoldDB" id="A0A9D1NZK5"/>
<dbReference type="InterPro" id="IPR000836">
    <property type="entry name" value="PRTase_dom"/>
</dbReference>
<dbReference type="PANTHER" id="PTHR47505">
    <property type="entry name" value="DNA UTILIZATION PROTEIN YHGH"/>
    <property type="match status" value="1"/>
</dbReference>
<dbReference type="Pfam" id="PF18912">
    <property type="entry name" value="DZR_2"/>
    <property type="match status" value="1"/>
</dbReference>
<name>A0A9D1NZK5_9FIRM</name>
<dbReference type="Pfam" id="PF00156">
    <property type="entry name" value="Pribosyltran"/>
    <property type="match status" value="1"/>
</dbReference>
<dbReference type="EMBL" id="DVOS01000039">
    <property type="protein sequence ID" value="HIV23150.1"/>
    <property type="molecule type" value="Genomic_DNA"/>
</dbReference>
<dbReference type="PANTHER" id="PTHR47505:SF1">
    <property type="entry name" value="DNA UTILIZATION PROTEIN YHGH"/>
    <property type="match status" value="1"/>
</dbReference>
<accession>A0A9D1NZK5</accession>
<feature type="domain" description="Double zinc ribbon" evidence="3">
    <location>
        <begin position="16"/>
        <end position="73"/>
    </location>
</feature>
<protein>
    <submittedName>
        <fullName evidence="4">ComF family protein</fullName>
    </submittedName>
</protein>
<dbReference type="InterPro" id="IPR051910">
    <property type="entry name" value="ComF/GntX_DNA_util-trans"/>
</dbReference>
<comment type="similarity">
    <text evidence="1">Belongs to the ComF/GntX family.</text>
</comment>
<organism evidence="4 5">
    <name type="scientific">Candidatus Merdiplasma excrementigallinarum</name>
    <dbReference type="NCBI Taxonomy" id="2840864"/>
    <lineage>
        <taxon>Bacteria</taxon>
        <taxon>Bacillati</taxon>
        <taxon>Bacillota</taxon>
        <taxon>Clostridia</taxon>
        <taxon>Lachnospirales</taxon>
        <taxon>Lachnospiraceae</taxon>
        <taxon>Lachnospiraceae incertae sedis</taxon>
        <taxon>Candidatus Merdiplasma</taxon>
    </lineage>
</organism>
<comment type="caution">
    <text evidence="4">The sequence shown here is derived from an EMBL/GenBank/DDBJ whole genome shotgun (WGS) entry which is preliminary data.</text>
</comment>
<evidence type="ECO:0000259" key="2">
    <source>
        <dbReference type="Pfam" id="PF00156"/>
    </source>
</evidence>
<dbReference type="InterPro" id="IPR029057">
    <property type="entry name" value="PRTase-like"/>
</dbReference>
<dbReference type="Gene3D" id="3.40.50.2020">
    <property type="match status" value="1"/>
</dbReference>
<gene>
    <name evidence="4" type="ORF">IAC80_04335</name>
</gene>
<evidence type="ECO:0000313" key="4">
    <source>
        <dbReference type="EMBL" id="HIV23150.1"/>
    </source>
</evidence>